<accession>A0A8H7AE19</accession>
<gene>
    <name evidence="3" type="ORF">GJ744_011820</name>
</gene>
<keyword evidence="1" id="KW-0175">Coiled coil</keyword>
<evidence type="ECO:0000256" key="2">
    <source>
        <dbReference type="SAM" id="MobiDB-lite"/>
    </source>
</evidence>
<dbReference type="Proteomes" id="UP000606974">
    <property type="component" value="Unassembled WGS sequence"/>
</dbReference>
<evidence type="ECO:0000313" key="3">
    <source>
        <dbReference type="EMBL" id="KAF7506354.1"/>
    </source>
</evidence>
<keyword evidence="4" id="KW-1185">Reference proteome</keyword>
<organism evidence="3 4">
    <name type="scientific">Endocarpon pusillum</name>
    <dbReference type="NCBI Taxonomy" id="364733"/>
    <lineage>
        <taxon>Eukaryota</taxon>
        <taxon>Fungi</taxon>
        <taxon>Dikarya</taxon>
        <taxon>Ascomycota</taxon>
        <taxon>Pezizomycotina</taxon>
        <taxon>Eurotiomycetes</taxon>
        <taxon>Chaetothyriomycetidae</taxon>
        <taxon>Verrucariales</taxon>
        <taxon>Verrucariaceae</taxon>
        <taxon>Endocarpon</taxon>
    </lineage>
</organism>
<evidence type="ECO:0000313" key="4">
    <source>
        <dbReference type="Proteomes" id="UP000606974"/>
    </source>
</evidence>
<dbReference type="AlphaFoldDB" id="A0A8H7AE19"/>
<comment type="caution">
    <text evidence="3">The sequence shown here is derived from an EMBL/GenBank/DDBJ whole genome shotgun (WGS) entry which is preliminary data.</text>
</comment>
<feature type="compositionally biased region" description="Polar residues" evidence="2">
    <location>
        <begin position="140"/>
        <end position="154"/>
    </location>
</feature>
<sequence>MEPISATLLVGGATVATMAAIGVGQITAAAVGAGAAVKTLRNKKKNMKLQQEQAEQATQQAELEMRENKIAMGQHPSPMCHLPQYHQPQMYQQALPPALPQGVYHGSQPYAAPPMVPYSSGYVSVQYVPVIQQMPPQLAPNYSDSGLPQYTPQSLGGLGQQYPLIQPTQQSAPGYHNDRPHQTLG</sequence>
<feature type="coiled-coil region" evidence="1">
    <location>
        <begin position="37"/>
        <end position="69"/>
    </location>
</feature>
<feature type="region of interest" description="Disordered" evidence="2">
    <location>
        <begin position="139"/>
        <end position="161"/>
    </location>
</feature>
<name>A0A8H7AE19_9EURO</name>
<reference evidence="3" key="1">
    <citation type="submission" date="2020-02" db="EMBL/GenBank/DDBJ databases">
        <authorList>
            <person name="Palmer J.M."/>
        </authorList>
    </citation>
    <scope>NUCLEOTIDE SEQUENCE</scope>
    <source>
        <strain evidence="3">EPUS1.4</strain>
        <tissue evidence="3">Thallus</tissue>
    </source>
</reference>
<dbReference type="OrthoDB" id="10544055at2759"/>
<dbReference type="EMBL" id="JAACFV010000088">
    <property type="protein sequence ID" value="KAF7506354.1"/>
    <property type="molecule type" value="Genomic_DNA"/>
</dbReference>
<evidence type="ECO:0000256" key="1">
    <source>
        <dbReference type="SAM" id="Coils"/>
    </source>
</evidence>
<proteinExistence type="predicted"/>
<protein>
    <submittedName>
        <fullName evidence="3">Uncharacterized protein</fullName>
    </submittedName>
</protein>